<keyword evidence="2 5" id="KW-0805">Transcription regulation</keyword>
<dbReference type="PANTHER" id="PTHR34824:SF1">
    <property type="entry name" value="HEAT-INDUCIBLE TRANSCRIPTION REPRESSOR HRCA"/>
    <property type="match status" value="1"/>
</dbReference>
<name>A0ABS8KSU9_9HYPH</name>
<evidence type="ECO:0000256" key="4">
    <source>
        <dbReference type="ARBA" id="ARBA00023163"/>
    </source>
</evidence>
<proteinExistence type="inferred from homology"/>
<dbReference type="InterPro" id="IPR002571">
    <property type="entry name" value="HrcA"/>
</dbReference>
<dbReference type="InterPro" id="IPR036390">
    <property type="entry name" value="WH_DNA-bd_sf"/>
</dbReference>
<accession>A0ABS8KSU9</accession>
<keyword evidence="8" id="KW-1185">Reference proteome</keyword>
<evidence type="ECO:0000256" key="3">
    <source>
        <dbReference type="ARBA" id="ARBA00023016"/>
    </source>
</evidence>
<dbReference type="EMBL" id="JAJISD010000003">
    <property type="protein sequence ID" value="MCC8429133.1"/>
    <property type="molecule type" value="Genomic_DNA"/>
</dbReference>
<keyword evidence="4 5" id="KW-0804">Transcription</keyword>
<dbReference type="InterPro" id="IPR036388">
    <property type="entry name" value="WH-like_DNA-bd_sf"/>
</dbReference>
<evidence type="ECO:0000256" key="1">
    <source>
        <dbReference type="ARBA" id="ARBA00022491"/>
    </source>
</evidence>
<dbReference type="Gene3D" id="1.10.10.10">
    <property type="entry name" value="Winged helix-like DNA-binding domain superfamily/Winged helix DNA-binding domain"/>
    <property type="match status" value="1"/>
</dbReference>
<dbReference type="Gene3D" id="3.30.390.60">
    <property type="entry name" value="Heat-inducible transcription repressor hrca homolog, domain 3"/>
    <property type="match status" value="1"/>
</dbReference>
<sequence length="368" mass="39555">MQINRIGFPGSTLGDTPAGQRQAASVAELNERAREVLRHVVEGYVETGEPVGSRALTRKLTETLSPATIRNIMADLQDAGLLYAPHTSAGRLPTDAGLKLFVNGLLEVGNVSEEERESIEARCATAGRSVTEALEQATTMLSGLSRCAGLVMAPKTEQPLKHIEFVNLGPGRALVVTVTQSGHVENRVIDTPLGMPPSALTEASNYLNARLTGRTFEEARRLILEDIKLKRAELNDLTARVIESGLATWSGEPGGGSLIVRGQARLLEDITAIEDLERVRILFDALERGESFVRLLELANTASGVQIFIGADNPLFANTGCSMVVAPFRDSQERILGAIGVIGPTRLNYARIIPLVDYTARAIGRVVG</sequence>
<evidence type="ECO:0000259" key="6">
    <source>
        <dbReference type="Pfam" id="PF01628"/>
    </source>
</evidence>
<protein>
    <recommendedName>
        <fullName evidence="5">Heat-inducible transcription repressor HrcA</fullName>
    </recommendedName>
</protein>
<keyword evidence="3 5" id="KW-0346">Stress response</keyword>
<dbReference type="SUPFAM" id="SSF46785">
    <property type="entry name" value="Winged helix' DNA-binding domain"/>
    <property type="match status" value="1"/>
</dbReference>
<comment type="similarity">
    <text evidence="5">Belongs to the HrcA family.</text>
</comment>
<organism evidence="7 8">
    <name type="scientific">Reyranella aquatilis</name>
    <dbReference type="NCBI Taxonomy" id="2035356"/>
    <lineage>
        <taxon>Bacteria</taxon>
        <taxon>Pseudomonadati</taxon>
        <taxon>Pseudomonadota</taxon>
        <taxon>Alphaproteobacteria</taxon>
        <taxon>Hyphomicrobiales</taxon>
        <taxon>Reyranellaceae</taxon>
        <taxon>Reyranella</taxon>
    </lineage>
</organism>
<dbReference type="InterPro" id="IPR029016">
    <property type="entry name" value="GAF-like_dom_sf"/>
</dbReference>
<evidence type="ECO:0000313" key="8">
    <source>
        <dbReference type="Proteomes" id="UP001198862"/>
    </source>
</evidence>
<dbReference type="SUPFAM" id="SSF55781">
    <property type="entry name" value="GAF domain-like"/>
    <property type="match status" value="1"/>
</dbReference>
<dbReference type="NCBIfam" id="TIGR00331">
    <property type="entry name" value="hrcA"/>
    <property type="match status" value="1"/>
</dbReference>
<evidence type="ECO:0000313" key="7">
    <source>
        <dbReference type="EMBL" id="MCC8429133.1"/>
    </source>
</evidence>
<dbReference type="PANTHER" id="PTHR34824">
    <property type="entry name" value="HEAT-INDUCIBLE TRANSCRIPTION REPRESSOR HRCA"/>
    <property type="match status" value="1"/>
</dbReference>
<dbReference type="Gene3D" id="3.30.450.40">
    <property type="match status" value="1"/>
</dbReference>
<evidence type="ECO:0000256" key="5">
    <source>
        <dbReference type="HAMAP-Rule" id="MF_00081"/>
    </source>
</evidence>
<dbReference type="RefSeq" id="WP_230550345.1">
    <property type="nucleotide sequence ID" value="NZ_JAJISD010000003.1"/>
</dbReference>
<evidence type="ECO:0000256" key="2">
    <source>
        <dbReference type="ARBA" id="ARBA00023015"/>
    </source>
</evidence>
<keyword evidence="1 5" id="KW-0678">Repressor</keyword>
<dbReference type="InterPro" id="IPR021153">
    <property type="entry name" value="HrcA_C"/>
</dbReference>
<comment type="caution">
    <text evidence="7">The sequence shown here is derived from an EMBL/GenBank/DDBJ whole genome shotgun (WGS) entry which is preliminary data.</text>
</comment>
<dbReference type="PIRSF" id="PIRSF005485">
    <property type="entry name" value="HrcA"/>
    <property type="match status" value="1"/>
</dbReference>
<dbReference type="Proteomes" id="UP001198862">
    <property type="component" value="Unassembled WGS sequence"/>
</dbReference>
<dbReference type="InterPro" id="IPR023120">
    <property type="entry name" value="WHTH_transcript_rep_HrcA_IDD"/>
</dbReference>
<dbReference type="Pfam" id="PF01628">
    <property type="entry name" value="HrcA"/>
    <property type="match status" value="1"/>
</dbReference>
<dbReference type="HAMAP" id="MF_00081">
    <property type="entry name" value="HrcA"/>
    <property type="match status" value="1"/>
</dbReference>
<gene>
    <name evidence="5 7" type="primary">hrcA</name>
    <name evidence="7" type="ORF">LJ725_09155</name>
</gene>
<feature type="domain" description="Heat-inducible transcription repressor HrcA C-terminal" evidence="6">
    <location>
        <begin position="132"/>
        <end position="353"/>
    </location>
</feature>
<comment type="function">
    <text evidence="5">Negative regulator of class I heat shock genes (grpE-dnaK-dnaJ and groELS operons). Prevents heat-shock induction of these operons.</text>
</comment>
<reference evidence="7 8" key="1">
    <citation type="submission" date="2021-11" db="EMBL/GenBank/DDBJ databases">
        <authorList>
            <person name="Lee D.-H."/>
            <person name="Kim S.-B."/>
        </authorList>
    </citation>
    <scope>NUCLEOTIDE SEQUENCE [LARGE SCALE GENOMIC DNA]</scope>
    <source>
        <strain evidence="7 8">KCTC 52223</strain>
    </source>
</reference>